<dbReference type="EMBL" id="CP072801">
    <property type="protein sequence ID" value="QTR44554.1"/>
    <property type="molecule type" value="Genomic_DNA"/>
</dbReference>
<dbReference type="CDD" id="cd09020">
    <property type="entry name" value="D-hex-6-P-epi_like"/>
    <property type="match status" value="1"/>
</dbReference>
<dbReference type="Proteomes" id="UP000672039">
    <property type="component" value="Chromosome"/>
</dbReference>
<comment type="catalytic activity">
    <reaction evidence="1">
        <text>alpha-D-glucose 6-phosphate = beta-D-glucose 6-phosphate</text>
        <dbReference type="Rhea" id="RHEA:16249"/>
        <dbReference type="ChEBI" id="CHEBI:58225"/>
        <dbReference type="ChEBI" id="CHEBI:58247"/>
        <dbReference type="EC" id="5.1.3.15"/>
    </reaction>
</comment>
<dbReference type="Gene3D" id="2.70.98.10">
    <property type="match status" value="1"/>
</dbReference>
<dbReference type="EC" id="5.1.3.15" evidence="4"/>
<keyword evidence="6" id="KW-1185">Reference proteome</keyword>
<dbReference type="Pfam" id="PF01263">
    <property type="entry name" value="Aldose_epim"/>
    <property type="match status" value="1"/>
</dbReference>
<dbReference type="SUPFAM" id="SSF74650">
    <property type="entry name" value="Galactose mutarotase-like"/>
    <property type="match status" value="1"/>
</dbReference>
<evidence type="ECO:0000256" key="4">
    <source>
        <dbReference type="PIRNR" id="PIRNR016020"/>
    </source>
</evidence>
<name>A0ABX7WMB2_9GAMM</name>
<evidence type="ECO:0000256" key="2">
    <source>
        <dbReference type="ARBA" id="ARBA00005866"/>
    </source>
</evidence>
<evidence type="ECO:0000256" key="3">
    <source>
        <dbReference type="ARBA" id="ARBA00023235"/>
    </source>
</evidence>
<dbReference type="InterPro" id="IPR011013">
    <property type="entry name" value="Gal_mutarotase_sf_dom"/>
</dbReference>
<sequence length="299" mass="31925">MISADLNHKQECTMTITHVEGNGGLPFINVSNDHADAVISVYAGQVLSFQPKGAADLLFVSDKAYYAAGKAIKGGVPICWPWFGADPEGKGRPAHGFMRNRMWEVWGSSENADGSTTVRLGVASSPETLAIWPYAFKLAMEITVGKTLQLALVTQNTGDQAFNITQALHTYFAVGDIAKTTVTGLEGTQYLDKAADGNGETKQQSGAISINSEVDRVYLGVPAELAIVDGAQNRTIRITSSGNKTAVVWNPWAKIAAGMADLQDDDYTRFVCVETTNAADDVVNVPAGGEFRLVAEYGV</sequence>
<comment type="similarity">
    <text evidence="2 4">Belongs to the glucose-6-phosphate 1-epimerase family.</text>
</comment>
<accession>A0ABX7WMB2</accession>
<dbReference type="PANTHER" id="PTHR11122:SF13">
    <property type="entry name" value="GLUCOSE-6-PHOSPHATE 1-EPIMERASE"/>
    <property type="match status" value="1"/>
</dbReference>
<proteinExistence type="inferred from homology"/>
<gene>
    <name evidence="5" type="ORF">J9253_10870</name>
</gene>
<organism evidence="5 6">
    <name type="scientific">Thiothrix litoralis</name>
    <dbReference type="NCBI Taxonomy" id="2891210"/>
    <lineage>
        <taxon>Bacteria</taxon>
        <taxon>Pseudomonadati</taxon>
        <taxon>Pseudomonadota</taxon>
        <taxon>Gammaproteobacteria</taxon>
        <taxon>Thiotrichales</taxon>
        <taxon>Thiotrichaceae</taxon>
        <taxon>Thiothrix</taxon>
    </lineage>
</organism>
<evidence type="ECO:0000313" key="6">
    <source>
        <dbReference type="Proteomes" id="UP000672039"/>
    </source>
</evidence>
<evidence type="ECO:0000313" key="5">
    <source>
        <dbReference type="EMBL" id="QTR44554.1"/>
    </source>
</evidence>
<dbReference type="InterPro" id="IPR008183">
    <property type="entry name" value="Aldose_1/G6P_1-epimerase"/>
</dbReference>
<dbReference type="PIRSF" id="PIRSF016020">
    <property type="entry name" value="PHexose_mutarotase"/>
    <property type="match status" value="1"/>
</dbReference>
<dbReference type="InterPro" id="IPR025532">
    <property type="entry name" value="G6P_1-epimerase"/>
</dbReference>
<protein>
    <recommendedName>
        <fullName evidence="4">Putative glucose-6-phosphate 1-epimerase</fullName>
        <ecNumber evidence="4">5.1.3.15</ecNumber>
    </recommendedName>
</protein>
<dbReference type="PANTHER" id="PTHR11122">
    <property type="entry name" value="APOSPORY-ASSOCIATED PROTEIN C-RELATED"/>
    <property type="match status" value="1"/>
</dbReference>
<dbReference type="InterPro" id="IPR014718">
    <property type="entry name" value="GH-type_carb-bd"/>
</dbReference>
<keyword evidence="3 4" id="KW-0413">Isomerase</keyword>
<evidence type="ECO:0000256" key="1">
    <source>
        <dbReference type="ARBA" id="ARBA00001096"/>
    </source>
</evidence>
<reference evidence="5 6" key="1">
    <citation type="submission" date="2021-04" db="EMBL/GenBank/DDBJ databases">
        <title>Genomics, taxonomy and metabolism of representatives of sulfur bacteria of the genus Thiothrix: Thiothrix fructosivorans QT, Thiothrix unzii A1T and three new species, Thiothrix subterranea sp. nov., Thiothrix litoralis sp. nov. and 'Candidatus Thiothrix anitrata' sp. nov.</title>
        <authorList>
            <person name="Ravin N.V."/>
            <person name="Smolyakov D."/>
            <person name="Rudenko T.S."/>
            <person name="Mardanov A.V."/>
            <person name="Beletsky A.V."/>
            <person name="Markov N.D."/>
            <person name="Fomenkov A.I."/>
            <person name="Roberts R.J."/>
            <person name="Karnachuk O.V."/>
            <person name="Novikov A."/>
            <person name="Grabovich M.Y."/>
        </authorList>
    </citation>
    <scope>NUCLEOTIDE SEQUENCE [LARGE SCALE GENOMIC DNA]</scope>
    <source>
        <strain evidence="5 6">AS</strain>
    </source>
</reference>